<dbReference type="GO" id="GO:0000981">
    <property type="term" value="F:DNA-binding transcription factor activity, RNA polymerase II-specific"/>
    <property type="evidence" value="ECO:0007669"/>
    <property type="project" value="TreeGrafter"/>
</dbReference>
<dbReference type="Proteomes" id="UP000694422">
    <property type="component" value="Unplaced"/>
</dbReference>
<dbReference type="PANTHER" id="PTHR46386">
    <property type="entry name" value="NUCLEAR BODY PROTEIN SP140"/>
    <property type="match status" value="1"/>
</dbReference>
<sequence length="236" mass="27396">MGTLRESPRELSARTQKMEFENREEQVLHEHLFRHFKENKVEIASAITKLFPFLMSLRDRAFISEQMFDHLQEACRNLVPVNAVVYTVLSELEKTFSLSLLNELFSRTNLTAYPDLVEISRSFLHDHQTNKEGESEELTSNLLCSDGQEIIILFQTQSNQHREIRSVPVSCVSQEMCQEAQKQGRTAAKHRIRWVRLRGENPRAKEVRINETLLASNVADESLMLIIIITIITMPW</sequence>
<dbReference type="Ensembl" id="ENSSDAT00000025229.1">
    <property type="protein sequence ID" value="ENSSDAP00000022080.1"/>
    <property type="gene ID" value="ENSSDAG00000020073.1"/>
</dbReference>
<reference evidence="2" key="1">
    <citation type="submission" date="2025-08" db="UniProtKB">
        <authorList>
            <consortium name="Ensembl"/>
        </authorList>
    </citation>
    <scope>IDENTIFICATION</scope>
</reference>
<dbReference type="Pfam" id="PF03172">
    <property type="entry name" value="HSR"/>
    <property type="match status" value="1"/>
</dbReference>
<dbReference type="AlphaFoldDB" id="A0A8C9QBA0"/>
<dbReference type="PROSITE" id="PS51414">
    <property type="entry name" value="HSR"/>
    <property type="match status" value="1"/>
</dbReference>
<reference evidence="2" key="2">
    <citation type="submission" date="2025-09" db="UniProtKB">
        <authorList>
            <consortium name="Ensembl"/>
        </authorList>
    </citation>
    <scope>IDENTIFICATION</scope>
</reference>
<evidence type="ECO:0000259" key="1">
    <source>
        <dbReference type="PROSITE" id="PS51414"/>
    </source>
</evidence>
<organism evidence="2 3">
    <name type="scientific">Spermophilus dauricus</name>
    <name type="common">Daurian ground squirrel</name>
    <dbReference type="NCBI Taxonomy" id="99837"/>
    <lineage>
        <taxon>Eukaryota</taxon>
        <taxon>Metazoa</taxon>
        <taxon>Chordata</taxon>
        <taxon>Craniata</taxon>
        <taxon>Vertebrata</taxon>
        <taxon>Euteleostomi</taxon>
        <taxon>Mammalia</taxon>
        <taxon>Eutheria</taxon>
        <taxon>Euarchontoglires</taxon>
        <taxon>Glires</taxon>
        <taxon>Rodentia</taxon>
        <taxon>Sciuromorpha</taxon>
        <taxon>Sciuridae</taxon>
        <taxon>Xerinae</taxon>
        <taxon>Marmotini</taxon>
        <taxon>Spermophilus</taxon>
    </lineage>
</organism>
<dbReference type="GO" id="GO:0005634">
    <property type="term" value="C:nucleus"/>
    <property type="evidence" value="ECO:0007669"/>
    <property type="project" value="InterPro"/>
</dbReference>
<name>A0A8C9QBA0_SPEDA</name>
<accession>A0A8C9QBA0</accession>
<evidence type="ECO:0000313" key="3">
    <source>
        <dbReference type="Proteomes" id="UP000694422"/>
    </source>
</evidence>
<feature type="domain" description="HSR" evidence="1">
    <location>
        <begin position="12"/>
        <end position="128"/>
    </location>
</feature>
<evidence type="ECO:0000313" key="2">
    <source>
        <dbReference type="Ensembl" id="ENSSDAP00000022080.1"/>
    </source>
</evidence>
<dbReference type="PANTHER" id="PTHR46386:SF1">
    <property type="entry name" value="NUCLEAR BODY PROTEIN SP140-LIKE PROTEIN"/>
    <property type="match status" value="1"/>
</dbReference>
<proteinExistence type="predicted"/>
<dbReference type="InterPro" id="IPR043563">
    <property type="entry name" value="Sp110/Sp140/Sp140L-like"/>
</dbReference>
<keyword evidence="3" id="KW-1185">Reference proteome</keyword>
<protein>
    <recommendedName>
        <fullName evidence="1">HSR domain-containing protein</fullName>
    </recommendedName>
</protein>
<dbReference type="InterPro" id="IPR004865">
    <property type="entry name" value="HSR_dom"/>
</dbReference>